<accession>A0AA39CQE9</accession>
<dbReference type="Proteomes" id="UP001172673">
    <property type="component" value="Unassembled WGS sequence"/>
</dbReference>
<keyword evidence="2" id="KW-1133">Transmembrane helix</keyword>
<dbReference type="PANTHER" id="PTHR40466">
    <property type="entry name" value="EXPRESSED PROTEIN"/>
    <property type="match status" value="1"/>
</dbReference>
<gene>
    <name evidence="3" type="ORF">H2200_000514</name>
</gene>
<feature type="compositionally biased region" description="Basic and acidic residues" evidence="1">
    <location>
        <begin position="73"/>
        <end position="83"/>
    </location>
</feature>
<keyword evidence="4" id="KW-1185">Reference proteome</keyword>
<organism evidence="3 4">
    <name type="scientific">Cladophialophora chaetospira</name>
    <dbReference type="NCBI Taxonomy" id="386627"/>
    <lineage>
        <taxon>Eukaryota</taxon>
        <taxon>Fungi</taxon>
        <taxon>Dikarya</taxon>
        <taxon>Ascomycota</taxon>
        <taxon>Pezizomycotina</taxon>
        <taxon>Eurotiomycetes</taxon>
        <taxon>Chaetothyriomycetidae</taxon>
        <taxon>Chaetothyriales</taxon>
        <taxon>Herpotrichiellaceae</taxon>
        <taxon>Cladophialophora</taxon>
    </lineage>
</organism>
<reference evidence="3" key="1">
    <citation type="submission" date="2022-10" db="EMBL/GenBank/DDBJ databases">
        <title>Culturing micro-colonial fungi from biological soil crusts in the Mojave desert and describing Neophaeococcomyces mojavensis, and introducing the new genera and species Taxawa tesnikishii.</title>
        <authorList>
            <person name="Kurbessoian T."/>
            <person name="Stajich J.E."/>
        </authorList>
    </citation>
    <scope>NUCLEOTIDE SEQUENCE</scope>
    <source>
        <strain evidence="3">TK_41</strain>
    </source>
</reference>
<dbReference type="AlphaFoldDB" id="A0AA39CQE9"/>
<protein>
    <submittedName>
        <fullName evidence="3">Uncharacterized protein</fullName>
    </submittedName>
</protein>
<evidence type="ECO:0000313" key="3">
    <source>
        <dbReference type="EMBL" id="KAJ9616795.1"/>
    </source>
</evidence>
<feature type="transmembrane region" description="Helical" evidence="2">
    <location>
        <begin position="31"/>
        <end position="49"/>
    </location>
</feature>
<evidence type="ECO:0000256" key="2">
    <source>
        <dbReference type="SAM" id="Phobius"/>
    </source>
</evidence>
<dbReference type="PANTHER" id="PTHR40466:SF1">
    <property type="entry name" value="FUNGAL PROTEIN"/>
    <property type="match status" value="1"/>
</dbReference>
<keyword evidence="2" id="KW-0472">Membrane</keyword>
<dbReference type="EMBL" id="JAPDRK010000001">
    <property type="protein sequence ID" value="KAJ9616795.1"/>
    <property type="molecule type" value="Genomic_DNA"/>
</dbReference>
<sequence>MAFVPTLARRYAAKAGGDTVLKKGAQRDPELYILLGVMSGAFGLAGFYFGRKPTSATSEAEVSVAGSSMPWQVDHDHEDETKHFKYQYHPKGDKSQAPRNAPSALNSVVVPNVTLPKDIHDAFNKWGKEGY</sequence>
<feature type="region of interest" description="Disordered" evidence="1">
    <location>
        <begin position="71"/>
        <end position="105"/>
    </location>
</feature>
<evidence type="ECO:0000313" key="4">
    <source>
        <dbReference type="Proteomes" id="UP001172673"/>
    </source>
</evidence>
<evidence type="ECO:0000256" key="1">
    <source>
        <dbReference type="SAM" id="MobiDB-lite"/>
    </source>
</evidence>
<keyword evidence="2" id="KW-0812">Transmembrane</keyword>
<proteinExistence type="predicted"/>
<comment type="caution">
    <text evidence="3">The sequence shown here is derived from an EMBL/GenBank/DDBJ whole genome shotgun (WGS) entry which is preliminary data.</text>
</comment>
<name>A0AA39CQE9_9EURO</name>
<dbReference type="InterPro" id="IPR039965">
    <property type="entry name" value="C3H7.08c"/>
</dbReference>